<name>A0A1G2IBG3_9BACT</name>
<evidence type="ECO:0000313" key="2">
    <source>
        <dbReference type="Proteomes" id="UP000176774"/>
    </source>
</evidence>
<gene>
    <name evidence="1" type="ORF">A2908_04425</name>
</gene>
<evidence type="ECO:0000313" key="1">
    <source>
        <dbReference type="EMBL" id="OGZ72109.1"/>
    </source>
</evidence>
<accession>A0A1G2IBG3</accession>
<proteinExistence type="predicted"/>
<comment type="caution">
    <text evidence="1">The sequence shown here is derived from an EMBL/GenBank/DDBJ whole genome shotgun (WGS) entry which is preliminary data.</text>
</comment>
<dbReference type="AlphaFoldDB" id="A0A1G2IBG3"/>
<dbReference type="STRING" id="1802214.A2908_04425"/>
<organism evidence="1 2">
    <name type="scientific">Candidatus Staskawiczbacteria bacterium RIFCSPLOWO2_01_FULL_38_12b</name>
    <dbReference type="NCBI Taxonomy" id="1802214"/>
    <lineage>
        <taxon>Bacteria</taxon>
        <taxon>Candidatus Staskawicziibacteriota</taxon>
    </lineage>
</organism>
<reference evidence="1 2" key="1">
    <citation type="journal article" date="2016" name="Nat. Commun.">
        <title>Thousands of microbial genomes shed light on interconnected biogeochemical processes in an aquifer system.</title>
        <authorList>
            <person name="Anantharaman K."/>
            <person name="Brown C.T."/>
            <person name="Hug L.A."/>
            <person name="Sharon I."/>
            <person name="Castelle C.J."/>
            <person name="Probst A.J."/>
            <person name="Thomas B.C."/>
            <person name="Singh A."/>
            <person name="Wilkins M.J."/>
            <person name="Karaoz U."/>
            <person name="Brodie E.L."/>
            <person name="Williams K.H."/>
            <person name="Hubbard S.S."/>
            <person name="Banfield J.F."/>
        </authorList>
    </citation>
    <scope>NUCLEOTIDE SEQUENCE [LARGE SCALE GENOMIC DNA]</scope>
</reference>
<sequence>MSKKKNWKRPRSLITQINGMRFDHSDEEREFLKAIDRYKIEMRRPYPTYPEVLAIALSLGYRKVVSPENIG</sequence>
<protein>
    <submittedName>
        <fullName evidence="1">Uncharacterized protein</fullName>
    </submittedName>
</protein>
<dbReference type="Proteomes" id="UP000176774">
    <property type="component" value="Unassembled WGS sequence"/>
</dbReference>
<dbReference type="EMBL" id="MHPA01000030">
    <property type="protein sequence ID" value="OGZ72109.1"/>
    <property type="molecule type" value="Genomic_DNA"/>
</dbReference>